<gene>
    <name evidence="3" type="ORF">QJS10_CPB17g02413</name>
</gene>
<reference evidence="3" key="1">
    <citation type="journal article" date="2023" name="Nat. Commun.">
        <title>Diploid and tetraploid genomes of Acorus and the evolution of monocots.</title>
        <authorList>
            <person name="Ma L."/>
            <person name="Liu K.W."/>
            <person name="Li Z."/>
            <person name="Hsiao Y.Y."/>
            <person name="Qi Y."/>
            <person name="Fu T."/>
            <person name="Tang G.D."/>
            <person name="Zhang D."/>
            <person name="Sun W.H."/>
            <person name="Liu D.K."/>
            <person name="Li Y."/>
            <person name="Chen G.Z."/>
            <person name="Liu X.D."/>
            <person name="Liao X.Y."/>
            <person name="Jiang Y.T."/>
            <person name="Yu X."/>
            <person name="Hao Y."/>
            <person name="Huang J."/>
            <person name="Zhao X.W."/>
            <person name="Ke S."/>
            <person name="Chen Y.Y."/>
            <person name="Wu W.L."/>
            <person name="Hsu J.L."/>
            <person name="Lin Y.F."/>
            <person name="Huang M.D."/>
            <person name="Li C.Y."/>
            <person name="Huang L."/>
            <person name="Wang Z.W."/>
            <person name="Zhao X."/>
            <person name="Zhong W.Y."/>
            <person name="Peng D.H."/>
            <person name="Ahmad S."/>
            <person name="Lan S."/>
            <person name="Zhang J.S."/>
            <person name="Tsai W.C."/>
            <person name="Van de Peer Y."/>
            <person name="Liu Z.J."/>
        </authorList>
    </citation>
    <scope>NUCLEOTIDE SEQUENCE</scope>
    <source>
        <strain evidence="3">CP</strain>
    </source>
</reference>
<reference evidence="3" key="2">
    <citation type="submission" date="2023-06" db="EMBL/GenBank/DDBJ databases">
        <authorList>
            <person name="Ma L."/>
            <person name="Liu K.-W."/>
            <person name="Li Z."/>
            <person name="Hsiao Y.-Y."/>
            <person name="Qi Y."/>
            <person name="Fu T."/>
            <person name="Tang G."/>
            <person name="Zhang D."/>
            <person name="Sun W.-H."/>
            <person name="Liu D.-K."/>
            <person name="Li Y."/>
            <person name="Chen G.-Z."/>
            <person name="Liu X.-D."/>
            <person name="Liao X.-Y."/>
            <person name="Jiang Y.-T."/>
            <person name="Yu X."/>
            <person name="Hao Y."/>
            <person name="Huang J."/>
            <person name="Zhao X.-W."/>
            <person name="Ke S."/>
            <person name="Chen Y.-Y."/>
            <person name="Wu W.-L."/>
            <person name="Hsu J.-L."/>
            <person name="Lin Y.-F."/>
            <person name="Huang M.-D."/>
            <person name="Li C.-Y."/>
            <person name="Huang L."/>
            <person name="Wang Z.-W."/>
            <person name="Zhao X."/>
            <person name="Zhong W.-Y."/>
            <person name="Peng D.-H."/>
            <person name="Ahmad S."/>
            <person name="Lan S."/>
            <person name="Zhang J.-S."/>
            <person name="Tsai W.-C."/>
            <person name="Van De Peer Y."/>
            <person name="Liu Z.-J."/>
        </authorList>
    </citation>
    <scope>NUCLEOTIDE SEQUENCE</scope>
    <source>
        <strain evidence="3">CP</strain>
        <tissue evidence="3">Leaves</tissue>
    </source>
</reference>
<evidence type="ECO:0000313" key="4">
    <source>
        <dbReference type="Proteomes" id="UP001180020"/>
    </source>
</evidence>
<proteinExistence type="predicted"/>
<evidence type="ECO:0000256" key="2">
    <source>
        <dbReference type="SAM" id="MobiDB-lite"/>
    </source>
</evidence>
<sequence length="291" mass="34568">MAGVECDSFMVESENRDEWIAGDETREMKYRRIESTYVDCDNVDSALEALMWEVEMGKEKLKKERKEVVELSQEVEKLRKRMPPKNPDLCDEDEDEDEDRPLCSFEIYEERTKQHCDFEKRVKAMKITWSNTVEDVLEMIKPTKEEYPLLEIYDVRNIVKVRLEILRELEELRIKNRYMQLILEKIATVGDILRMNYYGFKDALNKKPNFDVEEFKGIFESARHYLMKAVYDVMADTVQGKNLEDEPVTEDMKKSISSSIEENDEPDQLNEYEAPVRQYYNGLGFELPREN</sequence>
<feature type="coiled-coil region" evidence="1">
    <location>
        <begin position="47"/>
        <end position="81"/>
    </location>
</feature>
<evidence type="ECO:0000256" key="1">
    <source>
        <dbReference type="SAM" id="Coils"/>
    </source>
</evidence>
<comment type="caution">
    <text evidence="3">The sequence shown here is derived from an EMBL/GenBank/DDBJ whole genome shotgun (WGS) entry which is preliminary data.</text>
</comment>
<accession>A0AAV9CSV8</accession>
<dbReference type="Proteomes" id="UP001180020">
    <property type="component" value="Unassembled WGS sequence"/>
</dbReference>
<keyword evidence="1" id="KW-0175">Coiled coil</keyword>
<feature type="region of interest" description="Disordered" evidence="2">
    <location>
        <begin position="243"/>
        <end position="270"/>
    </location>
</feature>
<dbReference type="EMBL" id="JAUJYO010000017">
    <property type="protein sequence ID" value="KAK1291494.1"/>
    <property type="molecule type" value="Genomic_DNA"/>
</dbReference>
<dbReference type="AlphaFoldDB" id="A0AAV9CSV8"/>
<keyword evidence="4" id="KW-1185">Reference proteome</keyword>
<protein>
    <submittedName>
        <fullName evidence="3">Uncharacterized protein</fullName>
    </submittedName>
</protein>
<organism evidence="3 4">
    <name type="scientific">Acorus calamus</name>
    <name type="common">Sweet flag</name>
    <dbReference type="NCBI Taxonomy" id="4465"/>
    <lineage>
        <taxon>Eukaryota</taxon>
        <taxon>Viridiplantae</taxon>
        <taxon>Streptophyta</taxon>
        <taxon>Embryophyta</taxon>
        <taxon>Tracheophyta</taxon>
        <taxon>Spermatophyta</taxon>
        <taxon>Magnoliopsida</taxon>
        <taxon>Liliopsida</taxon>
        <taxon>Acoraceae</taxon>
        <taxon>Acorus</taxon>
    </lineage>
</organism>
<feature type="compositionally biased region" description="Acidic residues" evidence="2">
    <location>
        <begin position="261"/>
        <end position="270"/>
    </location>
</feature>
<name>A0AAV9CSV8_ACOCL</name>
<evidence type="ECO:0000313" key="3">
    <source>
        <dbReference type="EMBL" id="KAK1291494.1"/>
    </source>
</evidence>